<dbReference type="InterPro" id="IPR036034">
    <property type="entry name" value="PDZ_sf"/>
</dbReference>
<organism evidence="17 18">
    <name type="scientific">Prymnesium parvum</name>
    <name type="common">Toxic golden alga</name>
    <dbReference type="NCBI Taxonomy" id="97485"/>
    <lineage>
        <taxon>Eukaryota</taxon>
        <taxon>Haptista</taxon>
        <taxon>Haptophyta</taxon>
        <taxon>Prymnesiophyceae</taxon>
        <taxon>Prymnesiales</taxon>
        <taxon>Prymnesiaceae</taxon>
        <taxon>Prymnesium</taxon>
    </lineage>
</organism>
<evidence type="ECO:0000256" key="1">
    <source>
        <dbReference type="ARBA" id="ARBA00008874"/>
    </source>
</evidence>
<dbReference type="Pfam" id="PF00069">
    <property type="entry name" value="Pkinase"/>
    <property type="match status" value="1"/>
</dbReference>
<feature type="binding site" evidence="12">
    <location>
        <position position="857"/>
    </location>
    <ligand>
        <name>ATP</name>
        <dbReference type="ChEBI" id="CHEBI:30616"/>
    </ligand>
</feature>
<dbReference type="InterPro" id="IPR050629">
    <property type="entry name" value="STE20/SPS1-PAK"/>
</dbReference>
<dbReference type="InterPro" id="IPR041489">
    <property type="entry name" value="PDZ_6"/>
</dbReference>
<dbReference type="GO" id="GO:0005737">
    <property type="term" value="C:cytoplasm"/>
    <property type="evidence" value="ECO:0007669"/>
    <property type="project" value="TreeGrafter"/>
</dbReference>
<keyword evidence="6 12" id="KW-0547">Nucleotide-binding</keyword>
<dbReference type="SUPFAM" id="SSF50156">
    <property type="entry name" value="PDZ domain-like"/>
    <property type="match status" value="2"/>
</dbReference>
<dbReference type="SUPFAM" id="SSF56112">
    <property type="entry name" value="Protein kinase-like (PK-like)"/>
    <property type="match status" value="1"/>
</dbReference>
<dbReference type="EC" id="2.7.11.1" evidence="2"/>
<evidence type="ECO:0000259" key="16">
    <source>
        <dbReference type="PROSITE" id="PS50106"/>
    </source>
</evidence>
<comment type="similarity">
    <text evidence="1">Belongs to the protein kinase superfamily. STE Ser/Thr protein kinase family. STE20 subfamily.</text>
</comment>
<feature type="compositionally biased region" description="Polar residues" evidence="13">
    <location>
        <begin position="424"/>
        <end position="437"/>
    </location>
</feature>
<dbReference type="GO" id="GO:0004674">
    <property type="term" value="F:protein serine/threonine kinase activity"/>
    <property type="evidence" value="ECO:0007669"/>
    <property type="project" value="UniProtKB-KW"/>
</dbReference>
<feature type="domain" description="Protein kinase" evidence="15">
    <location>
        <begin position="830"/>
        <end position="1087"/>
    </location>
</feature>
<keyword evidence="5" id="KW-0808">Transferase</keyword>
<dbReference type="AlphaFoldDB" id="A0AB34K9Q5"/>
<keyword evidence="18" id="KW-1185">Reference proteome</keyword>
<feature type="compositionally biased region" description="Low complexity" evidence="13">
    <location>
        <begin position="708"/>
        <end position="720"/>
    </location>
</feature>
<evidence type="ECO:0000256" key="6">
    <source>
        <dbReference type="ARBA" id="ARBA00022741"/>
    </source>
</evidence>
<dbReference type="SMART" id="SM00228">
    <property type="entry name" value="PDZ"/>
    <property type="match status" value="2"/>
</dbReference>
<dbReference type="InterPro" id="IPR017441">
    <property type="entry name" value="Protein_kinase_ATP_BS"/>
</dbReference>
<keyword evidence="3 11" id="KW-0728">SH3 domain</keyword>
<keyword evidence="4" id="KW-0723">Serine/threonine-protein kinase</keyword>
<dbReference type="CDD" id="cd00174">
    <property type="entry name" value="SH3"/>
    <property type="match status" value="1"/>
</dbReference>
<dbReference type="InterPro" id="IPR011009">
    <property type="entry name" value="Kinase-like_dom_sf"/>
</dbReference>
<evidence type="ECO:0000256" key="12">
    <source>
        <dbReference type="PROSITE-ProRule" id="PRU10141"/>
    </source>
</evidence>
<evidence type="ECO:0000256" key="7">
    <source>
        <dbReference type="ARBA" id="ARBA00022777"/>
    </source>
</evidence>
<evidence type="ECO:0000256" key="5">
    <source>
        <dbReference type="ARBA" id="ARBA00022679"/>
    </source>
</evidence>
<dbReference type="SUPFAM" id="SSF50044">
    <property type="entry name" value="SH3-domain"/>
    <property type="match status" value="1"/>
</dbReference>
<dbReference type="Proteomes" id="UP001515480">
    <property type="component" value="Unassembled WGS sequence"/>
</dbReference>
<feature type="region of interest" description="Disordered" evidence="13">
    <location>
        <begin position="698"/>
        <end position="826"/>
    </location>
</feature>
<feature type="domain" description="SH3" evidence="14">
    <location>
        <begin position="71"/>
        <end position="136"/>
    </location>
</feature>
<keyword evidence="7" id="KW-0418">Kinase</keyword>
<evidence type="ECO:0000256" key="11">
    <source>
        <dbReference type="PROSITE-ProRule" id="PRU00192"/>
    </source>
</evidence>
<accession>A0AB34K9Q5</accession>
<feature type="compositionally biased region" description="Low complexity" evidence="13">
    <location>
        <begin position="37"/>
        <end position="46"/>
    </location>
</feature>
<feature type="compositionally biased region" description="Low complexity" evidence="13">
    <location>
        <begin position="488"/>
        <end position="514"/>
    </location>
</feature>
<feature type="region of interest" description="Disordered" evidence="13">
    <location>
        <begin position="1107"/>
        <end position="1130"/>
    </location>
</feature>
<keyword evidence="8 12" id="KW-0067">ATP-binding</keyword>
<dbReference type="Gene3D" id="2.30.42.10">
    <property type="match status" value="2"/>
</dbReference>
<feature type="region of interest" description="Disordered" evidence="13">
    <location>
        <begin position="418"/>
        <end position="455"/>
    </location>
</feature>
<evidence type="ECO:0000256" key="10">
    <source>
        <dbReference type="ARBA" id="ARBA00048679"/>
    </source>
</evidence>
<feature type="compositionally biased region" description="Polar residues" evidence="13">
    <location>
        <begin position="760"/>
        <end position="773"/>
    </location>
</feature>
<dbReference type="EMBL" id="JBGBPQ010000001">
    <property type="protein sequence ID" value="KAL1530599.1"/>
    <property type="molecule type" value="Genomic_DNA"/>
</dbReference>
<feature type="region of interest" description="Disordered" evidence="13">
    <location>
        <begin position="1"/>
        <end position="68"/>
    </location>
</feature>
<feature type="compositionally biased region" description="Pro residues" evidence="13">
    <location>
        <begin position="47"/>
        <end position="56"/>
    </location>
</feature>
<dbReference type="GO" id="GO:0005524">
    <property type="term" value="F:ATP binding"/>
    <property type="evidence" value="ECO:0007669"/>
    <property type="project" value="UniProtKB-UniRule"/>
</dbReference>
<feature type="domain" description="PDZ" evidence="16">
    <location>
        <begin position="154"/>
        <end position="227"/>
    </location>
</feature>
<evidence type="ECO:0000256" key="2">
    <source>
        <dbReference type="ARBA" id="ARBA00012513"/>
    </source>
</evidence>
<dbReference type="InterPro" id="IPR036028">
    <property type="entry name" value="SH3-like_dom_sf"/>
</dbReference>
<feature type="region of interest" description="Disordered" evidence="13">
    <location>
        <begin position="484"/>
        <end position="521"/>
    </location>
</feature>
<reference evidence="17 18" key="1">
    <citation type="journal article" date="2024" name="Science">
        <title>Giant polyketide synthase enzymes in the biosynthesis of giant marine polyether toxins.</title>
        <authorList>
            <person name="Fallon T.R."/>
            <person name="Shende V.V."/>
            <person name="Wierzbicki I.H."/>
            <person name="Pendleton A.L."/>
            <person name="Watervoot N.F."/>
            <person name="Auber R.P."/>
            <person name="Gonzalez D.J."/>
            <person name="Wisecaver J.H."/>
            <person name="Moore B.S."/>
        </authorList>
    </citation>
    <scope>NUCLEOTIDE SEQUENCE [LARGE SCALE GENOMIC DNA]</scope>
    <source>
        <strain evidence="17 18">12B1</strain>
    </source>
</reference>
<evidence type="ECO:0000256" key="4">
    <source>
        <dbReference type="ARBA" id="ARBA00022527"/>
    </source>
</evidence>
<dbReference type="InterPro" id="IPR001452">
    <property type="entry name" value="SH3_domain"/>
</dbReference>
<name>A0AB34K9Q5_PRYPA</name>
<dbReference type="PROSITE" id="PS50106">
    <property type="entry name" value="PDZ"/>
    <property type="match status" value="2"/>
</dbReference>
<feature type="domain" description="PDZ" evidence="16">
    <location>
        <begin position="296"/>
        <end position="370"/>
    </location>
</feature>
<dbReference type="InterPro" id="IPR000719">
    <property type="entry name" value="Prot_kinase_dom"/>
</dbReference>
<dbReference type="Gene3D" id="1.10.510.10">
    <property type="entry name" value="Transferase(Phosphotransferase) domain 1"/>
    <property type="match status" value="1"/>
</dbReference>
<dbReference type="SMART" id="SM00220">
    <property type="entry name" value="S_TKc"/>
    <property type="match status" value="1"/>
</dbReference>
<evidence type="ECO:0000259" key="15">
    <source>
        <dbReference type="PROSITE" id="PS50011"/>
    </source>
</evidence>
<feature type="compositionally biased region" description="Basic and acidic residues" evidence="13">
    <location>
        <begin position="1109"/>
        <end position="1130"/>
    </location>
</feature>
<dbReference type="PROSITE" id="PS50002">
    <property type="entry name" value="SH3"/>
    <property type="match status" value="1"/>
</dbReference>
<dbReference type="Pfam" id="PF17820">
    <property type="entry name" value="PDZ_6"/>
    <property type="match status" value="2"/>
</dbReference>
<dbReference type="PROSITE" id="PS00107">
    <property type="entry name" value="PROTEIN_KINASE_ATP"/>
    <property type="match status" value="1"/>
</dbReference>
<comment type="caution">
    <text evidence="17">The sequence shown here is derived from an EMBL/GenBank/DDBJ whole genome shotgun (WGS) entry which is preliminary data.</text>
</comment>
<evidence type="ECO:0000313" key="18">
    <source>
        <dbReference type="Proteomes" id="UP001515480"/>
    </source>
</evidence>
<dbReference type="PANTHER" id="PTHR48012">
    <property type="entry name" value="STERILE20-LIKE KINASE, ISOFORM B-RELATED"/>
    <property type="match status" value="1"/>
</dbReference>
<evidence type="ECO:0000259" key="14">
    <source>
        <dbReference type="PROSITE" id="PS50002"/>
    </source>
</evidence>
<gene>
    <name evidence="17" type="ORF">AB1Y20_001499</name>
</gene>
<protein>
    <recommendedName>
        <fullName evidence="2">non-specific serine/threonine protein kinase</fullName>
        <ecNumber evidence="2">2.7.11.1</ecNumber>
    </recommendedName>
</protein>
<dbReference type="PANTHER" id="PTHR48012:SF10">
    <property type="entry name" value="FI20177P1"/>
    <property type="match status" value="1"/>
</dbReference>
<sequence>MGCSSSKPNDADAPVYSMNEPPHAKPKEHPPAPAPLKPLALARVPAAAPPAPPPSSAPTNGHAAPPPPAPAQPVLAYVLAAHVATPGLPELSVQQGDFVELVNNHAATPPRGWCYCRTHAGEVGLLPWYYLVSSAHVALAASLEASAPSVEHLEVVVTRGPGGALGMDFDLDNCIRRVVPGSPAEAAGLRPGDLVTGADGLLLAGRSLMELLDPSRRSFFLQITRGLSDPLKASENIMSTLKLSQRMSADSQVAEVDGLTYVSVVPGRHPAAEGKLREGGVERVERGAVMRQVRREVVLRRGEDGLLGLDVDGRNTITRLLPNTPAAEGGQLRVGDVVVAVDGVELRRKLVKHALRPGKKKFTFVVVSEEWEEAASDATAKQRVSKDYEEINALKSWKIDDAMRSALAATTHDDDAISTEDVDISSSRGSLTSTPASTPRPALEPVAAPPSPMPNDAAVLETIAEGEAMGATVPKWVLEEHKQLSTRSSAAPSSGGPSPIFSSSSASHSPQPFHGSVPVPENIGTMRMEDMLRSAMEAAANDERKTAEFEAMLTRYQKHPGVQRRKRDEEASKKHRLEIANRPCYLRERERIPEAVRPNYKLFDDFIMAGCSEELAEELMRFPILKLLRLQKHELQAMPIHELLHYTLDRRMPEESARAVLFSLPDKFTTDVQAAKRNEWLETQRRIFDEMEEAGFPGVRPVTPVKPPHSAAPAATPVAPAREDPQAGGDSTPQPTARSRAEEASVDANPSAAPSACQVKEQSNESCSASGGTMPSGARSDGAPAGANEPSDAAGKADPEGRVAAEASEDQMPSPLGSTSGGPQKLYRDTELMDAIGQGTYGSVYRGRCHGEWVAVKVMSLQHDTAEHVKREIKLMKECKCDNIVAYRDAYIKDRMLWVVMELCDIGSALDLMRALNAPLQEAAILWIARGVLTALDYMHTSRKAIHRDIKAANILVTEQGVVKVADLGVAAQLFNTMSKRGTMIGTPHWMAPETLAQMGNDSGEYDTKVDIWSLGITMIELAEMVPPYGDVRSIFKVMILIANSAPPTLSAATEASPMFHDLIAKTLIKDAATRSSAADLLKHPAVEGAHKESLLAAIVARQAVEQDSSVRENPNRGASEEVLEKTMIL</sequence>
<dbReference type="PROSITE" id="PS50011">
    <property type="entry name" value="PROTEIN_KINASE_DOM"/>
    <property type="match status" value="1"/>
</dbReference>
<comment type="catalytic activity">
    <reaction evidence="10">
        <text>L-seryl-[protein] + ATP = O-phospho-L-seryl-[protein] + ADP + H(+)</text>
        <dbReference type="Rhea" id="RHEA:17989"/>
        <dbReference type="Rhea" id="RHEA-COMP:9863"/>
        <dbReference type="Rhea" id="RHEA-COMP:11604"/>
        <dbReference type="ChEBI" id="CHEBI:15378"/>
        <dbReference type="ChEBI" id="CHEBI:29999"/>
        <dbReference type="ChEBI" id="CHEBI:30616"/>
        <dbReference type="ChEBI" id="CHEBI:83421"/>
        <dbReference type="ChEBI" id="CHEBI:456216"/>
        <dbReference type="EC" id="2.7.11.1"/>
    </reaction>
</comment>
<proteinExistence type="inferred from homology"/>
<comment type="catalytic activity">
    <reaction evidence="9">
        <text>L-threonyl-[protein] + ATP = O-phospho-L-threonyl-[protein] + ADP + H(+)</text>
        <dbReference type="Rhea" id="RHEA:46608"/>
        <dbReference type="Rhea" id="RHEA-COMP:11060"/>
        <dbReference type="Rhea" id="RHEA-COMP:11605"/>
        <dbReference type="ChEBI" id="CHEBI:15378"/>
        <dbReference type="ChEBI" id="CHEBI:30013"/>
        <dbReference type="ChEBI" id="CHEBI:30616"/>
        <dbReference type="ChEBI" id="CHEBI:61977"/>
        <dbReference type="ChEBI" id="CHEBI:456216"/>
        <dbReference type="EC" id="2.7.11.1"/>
    </reaction>
</comment>
<evidence type="ECO:0000256" key="3">
    <source>
        <dbReference type="ARBA" id="ARBA00022443"/>
    </source>
</evidence>
<evidence type="ECO:0000256" key="9">
    <source>
        <dbReference type="ARBA" id="ARBA00047899"/>
    </source>
</evidence>
<evidence type="ECO:0000256" key="13">
    <source>
        <dbReference type="SAM" id="MobiDB-lite"/>
    </source>
</evidence>
<evidence type="ECO:0000313" key="17">
    <source>
        <dbReference type="EMBL" id="KAL1530599.1"/>
    </source>
</evidence>
<dbReference type="InterPro" id="IPR001478">
    <property type="entry name" value="PDZ"/>
</dbReference>
<evidence type="ECO:0000256" key="8">
    <source>
        <dbReference type="ARBA" id="ARBA00022840"/>
    </source>
</evidence>